<name>Q5DC30_SCHJA</name>
<reference evidence="2" key="1">
    <citation type="submission" date="2004-11" db="EMBL/GenBank/DDBJ databases">
        <title>The full-length cDNA sequences of Schistosoma japonicum genes.</title>
        <authorList>
            <person name="Han Z."/>
        </authorList>
    </citation>
    <scope>NUCLEOTIDE SEQUENCE</scope>
</reference>
<proteinExistence type="evidence at transcript level"/>
<organism evidence="2">
    <name type="scientific">Schistosoma japonicum</name>
    <name type="common">Blood fluke</name>
    <dbReference type="NCBI Taxonomy" id="6182"/>
    <lineage>
        <taxon>Eukaryota</taxon>
        <taxon>Metazoa</taxon>
        <taxon>Spiralia</taxon>
        <taxon>Lophotrochozoa</taxon>
        <taxon>Platyhelminthes</taxon>
        <taxon>Trematoda</taxon>
        <taxon>Digenea</taxon>
        <taxon>Strigeidida</taxon>
        <taxon>Schistosomatoidea</taxon>
        <taxon>Schistosomatidae</taxon>
        <taxon>Schistosoma</taxon>
    </lineage>
</organism>
<reference evidence="2" key="2">
    <citation type="journal article" date="2006" name="PLoS Pathog.">
        <title>New perspectives on host-parasite interplay by comparative transcriptomic and proteomic analyses of Schistosoma japonicum.</title>
        <authorList>
            <person name="Liu F."/>
            <person name="Lu J."/>
            <person name="Hu W."/>
            <person name="Wang S.Y."/>
            <person name="Cui S.J."/>
            <person name="Chi M."/>
            <person name="Yan Q."/>
            <person name="Wang X.R."/>
            <person name="Song H.D."/>
            <person name="Xu X.N."/>
            <person name="Wang J.J."/>
            <person name="Zhang X.L."/>
            <person name="Zhang X."/>
            <person name="Wang Z.Q."/>
            <person name="Xue C.L."/>
            <person name="Brindley P.J."/>
            <person name="McManus D.P."/>
            <person name="Yang P.Y."/>
            <person name="Feng Z."/>
            <person name="Chen Z."/>
            <person name="Han Z.G."/>
        </authorList>
    </citation>
    <scope>NUCLEOTIDE SEQUENCE</scope>
</reference>
<protein>
    <submittedName>
        <fullName evidence="2">SJCHGC03135 protein</fullName>
    </submittedName>
</protein>
<feature type="domain" description="DUF7083" evidence="1">
    <location>
        <begin position="46"/>
        <end position="131"/>
    </location>
</feature>
<sequence length="144" mass="16550">MVTVDPTKMDSLLDEQLKLMKLFTSLKSNLESSSNVPVPNSAFSIDGIINSIAEFNYDPEANVTFDTWFRRYEDLFTYDLASQDDAWKVRLLLRKLGAAELDKYCNLILPQNPRDRTFSETCSTLSQHFGDNSSLFNIRYRCLS</sequence>
<dbReference type="Pfam" id="PF23309">
    <property type="entry name" value="DUF7083"/>
    <property type="match status" value="1"/>
</dbReference>
<dbReference type="AlphaFoldDB" id="Q5DC30"/>
<evidence type="ECO:0000259" key="1">
    <source>
        <dbReference type="Pfam" id="PF23309"/>
    </source>
</evidence>
<dbReference type="InterPro" id="IPR055510">
    <property type="entry name" value="DUF7083"/>
</dbReference>
<accession>Q5DC30</accession>
<evidence type="ECO:0000313" key="2">
    <source>
        <dbReference type="EMBL" id="AAW26626.1"/>
    </source>
</evidence>
<dbReference type="EMBL" id="AY814894">
    <property type="protein sequence ID" value="AAW26626.1"/>
    <property type="molecule type" value="mRNA"/>
</dbReference>